<dbReference type="RefSeq" id="WP_019348360.1">
    <property type="nucleotide sequence ID" value="NZ_MLCL01000073.1"/>
</dbReference>
<name>A0A1S1K1U6_9MYCO</name>
<accession>A0A1S1K1U6</accession>
<keyword evidence="2" id="KW-1185">Reference proteome</keyword>
<dbReference type="Proteomes" id="UP000179636">
    <property type="component" value="Unassembled WGS sequence"/>
</dbReference>
<evidence type="ECO:0000313" key="2">
    <source>
        <dbReference type="Proteomes" id="UP000179636"/>
    </source>
</evidence>
<sequence>MKYPSDFVNEDHGWQRIHAGHDLDRGMLLADLADNGGSQRTDGQELVVEEVWLSVASRIKWCGRHDWSCDSEGEWHAHWFAARPGFGKPFTLVYWGCPELVSQ</sequence>
<dbReference type="EMBL" id="MLHV01000016">
    <property type="protein sequence ID" value="OHT97097.1"/>
    <property type="molecule type" value="Genomic_DNA"/>
</dbReference>
<evidence type="ECO:0000313" key="1">
    <source>
        <dbReference type="EMBL" id="OHT97097.1"/>
    </source>
</evidence>
<protein>
    <submittedName>
        <fullName evidence="1">Uncharacterized protein</fullName>
    </submittedName>
</protein>
<proteinExistence type="predicted"/>
<organism evidence="1 2">
    <name type="scientific">Mycobacterium syngnathidarum</name>
    <dbReference type="NCBI Taxonomy" id="1908205"/>
    <lineage>
        <taxon>Bacteria</taxon>
        <taxon>Bacillati</taxon>
        <taxon>Actinomycetota</taxon>
        <taxon>Actinomycetes</taxon>
        <taxon>Mycobacteriales</taxon>
        <taxon>Mycobacteriaceae</taxon>
        <taxon>Mycobacterium</taxon>
    </lineage>
</organism>
<dbReference type="STRING" id="1908205.BKG60_18460"/>
<dbReference type="AlphaFoldDB" id="A0A1S1K1U6"/>
<accession>A0A1Q9W817</accession>
<gene>
    <name evidence="1" type="ORF">BKG61_17550</name>
</gene>
<dbReference type="OrthoDB" id="4764421at2"/>
<comment type="caution">
    <text evidence="1">The sequence shown here is derived from an EMBL/GenBank/DDBJ whole genome shotgun (WGS) entry which is preliminary data.</text>
</comment>
<reference evidence="1 2" key="1">
    <citation type="submission" date="2016-10" db="EMBL/GenBank/DDBJ databases">
        <title>Evaluation of Human, Animal and Environmental Mycobacterium chelonae Isolates by Core Genome Phylogenomic Analysis, Targeted Gene Comparison, and Anti-microbial Susceptibility Patterns: A Tale of Mistaken Identities.</title>
        <authorList>
            <person name="Fogelson S.B."/>
            <person name="Camus A.C."/>
            <person name="Lorenz W."/>
            <person name="Vasireddy R."/>
            <person name="Vasireddy S."/>
            <person name="Smith T."/>
            <person name="Brown-Elliott B.A."/>
            <person name="Wallace R.J.Jr."/>
            <person name="Hasan N.A."/>
            <person name="Reischl U."/>
            <person name="Sanchez S."/>
        </authorList>
    </citation>
    <scope>NUCLEOTIDE SEQUENCE [LARGE SCALE GENOMIC DNA]</scope>
    <source>
        <strain evidence="1 2">24999</strain>
    </source>
</reference>